<reference evidence="3 4" key="1">
    <citation type="submission" date="2019-05" db="EMBL/GenBank/DDBJ databases">
        <title>Psychrobacillus vulpis sp. nov., a new species isolated from feces of a red fox that inhabits in The Tablas de Daimiel Natural Park, Albacete, Spain.</title>
        <authorList>
            <person name="Rodriguez M."/>
            <person name="Reina J.C."/>
            <person name="Bejar V."/>
            <person name="Llamas I."/>
        </authorList>
    </citation>
    <scope>NUCLEOTIDE SEQUENCE [LARGE SCALE GENOMIC DNA]</scope>
    <source>
        <strain evidence="3 4">NHI-2</strain>
    </source>
</reference>
<organism evidence="3 4">
    <name type="scientific">Psychrobacillus soli</name>
    <dbReference type="NCBI Taxonomy" id="1543965"/>
    <lineage>
        <taxon>Bacteria</taxon>
        <taxon>Bacillati</taxon>
        <taxon>Bacillota</taxon>
        <taxon>Bacilli</taxon>
        <taxon>Bacillales</taxon>
        <taxon>Bacillaceae</taxon>
        <taxon>Psychrobacillus</taxon>
    </lineage>
</organism>
<dbReference type="PROSITE" id="PS50110">
    <property type="entry name" value="RESPONSE_REGULATORY"/>
    <property type="match status" value="1"/>
</dbReference>
<dbReference type="InterPro" id="IPR001789">
    <property type="entry name" value="Sig_transdc_resp-reg_receiver"/>
</dbReference>
<sequence length="164" mass="19100">MYTYYKNEILGVNLLNVLIIEDDPNKAKQLNEFFSNIKDVKLITSKKSYKTGLKEIFRSKYHFLVLDMSMPTFDISTEAGGGKVMHFGGKEILRQLRRKKVSIPTVVVTQFESFGEEKKMTLDKLKEELQLEFSDNYIKTIYYNPAGIEWKHELQDVVDNFGVK</sequence>
<comment type="caution">
    <text evidence="3">The sequence shown here is derived from an EMBL/GenBank/DDBJ whole genome shotgun (WGS) entry which is preliminary data.</text>
</comment>
<dbReference type="InterPro" id="IPR011006">
    <property type="entry name" value="CheY-like_superfamily"/>
</dbReference>
<protein>
    <submittedName>
        <fullName evidence="3">Response regulator</fullName>
    </submittedName>
</protein>
<feature type="domain" description="Response regulatory" evidence="2">
    <location>
        <begin position="16"/>
        <end position="154"/>
    </location>
</feature>
<dbReference type="Proteomes" id="UP000318937">
    <property type="component" value="Unassembled WGS sequence"/>
</dbReference>
<evidence type="ECO:0000259" key="2">
    <source>
        <dbReference type="PROSITE" id="PS50110"/>
    </source>
</evidence>
<dbReference type="SUPFAM" id="SSF52172">
    <property type="entry name" value="CheY-like"/>
    <property type="match status" value="1"/>
</dbReference>
<dbReference type="EMBL" id="VDGG01000008">
    <property type="protein sequence ID" value="TQR17453.1"/>
    <property type="molecule type" value="Genomic_DNA"/>
</dbReference>
<feature type="modified residue" description="4-aspartylphosphate" evidence="1">
    <location>
        <position position="67"/>
    </location>
</feature>
<evidence type="ECO:0000313" key="3">
    <source>
        <dbReference type="EMBL" id="TQR17453.1"/>
    </source>
</evidence>
<keyword evidence="4" id="KW-1185">Reference proteome</keyword>
<proteinExistence type="predicted"/>
<gene>
    <name evidence="3" type="ORF">FG383_05195</name>
</gene>
<name>A0A544TJ35_9BACI</name>
<dbReference type="Gene3D" id="3.40.50.2300">
    <property type="match status" value="1"/>
</dbReference>
<accession>A0A544TJ35</accession>
<keyword evidence="1" id="KW-0597">Phosphoprotein</keyword>
<dbReference type="OrthoDB" id="2990361at2"/>
<evidence type="ECO:0000256" key="1">
    <source>
        <dbReference type="PROSITE-ProRule" id="PRU00169"/>
    </source>
</evidence>
<evidence type="ECO:0000313" key="4">
    <source>
        <dbReference type="Proteomes" id="UP000318937"/>
    </source>
</evidence>
<dbReference type="GO" id="GO:0000160">
    <property type="term" value="P:phosphorelay signal transduction system"/>
    <property type="evidence" value="ECO:0007669"/>
    <property type="project" value="InterPro"/>
</dbReference>
<dbReference type="AlphaFoldDB" id="A0A544TJ35"/>